<reference evidence="3 4" key="1">
    <citation type="submission" date="2009-11" db="EMBL/GenBank/DDBJ databases">
        <title>Annotation of Allomyces macrogynus ATCC 38327.</title>
        <authorList>
            <consortium name="The Broad Institute Genome Sequencing Platform"/>
            <person name="Russ C."/>
            <person name="Cuomo C."/>
            <person name="Burger G."/>
            <person name="Gray M.W."/>
            <person name="Holland P.W.H."/>
            <person name="King N."/>
            <person name="Lang F.B.F."/>
            <person name="Roger A.J."/>
            <person name="Ruiz-Trillo I."/>
            <person name="Young S.K."/>
            <person name="Zeng Q."/>
            <person name="Gargeya S."/>
            <person name="Fitzgerald M."/>
            <person name="Haas B."/>
            <person name="Abouelleil A."/>
            <person name="Alvarado L."/>
            <person name="Arachchi H.M."/>
            <person name="Berlin A."/>
            <person name="Chapman S.B."/>
            <person name="Gearin G."/>
            <person name="Goldberg J."/>
            <person name="Griggs A."/>
            <person name="Gujja S."/>
            <person name="Hansen M."/>
            <person name="Heiman D."/>
            <person name="Howarth C."/>
            <person name="Larimer J."/>
            <person name="Lui A."/>
            <person name="MacDonald P.J.P."/>
            <person name="McCowen C."/>
            <person name="Montmayeur A."/>
            <person name="Murphy C."/>
            <person name="Neiman D."/>
            <person name="Pearson M."/>
            <person name="Priest M."/>
            <person name="Roberts A."/>
            <person name="Saif S."/>
            <person name="Shea T."/>
            <person name="Sisk P."/>
            <person name="Stolte C."/>
            <person name="Sykes S."/>
            <person name="Wortman J."/>
            <person name="Nusbaum C."/>
            <person name="Birren B."/>
        </authorList>
    </citation>
    <scope>NUCLEOTIDE SEQUENCE [LARGE SCALE GENOMIC DNA]</scope>
    <source>
        <strain evidence="3 4">ATCC 38327</strain>
    </source>
</reference>
<keyword evidence="4" id="KW-1185">Reference proteome</keyword>
<dbReference type="OrthoDB" id="5551597at2759"/>
<protein>
    <submittedName>
        <fullName evidence="3">Uncharacterized protein</fullName>
    </submittedName>
</protein>
<gene>
    <name evidence="3" type="ORF">AMAG_15299</name>
</gene>
<keyword evidence="2" id="KW-0812">Transmembrane</keyword>
<accession>A0A0L0T8H3</accession>
<dbReference type="VEuPathDB" id="FungiDB:AMAG_15299"/>
<feature type="region of interest" description="Disordered" evidence="1">
    <location>
        <begin position="499"/>
        <end position="518"/>
    </location>
</feature>
<dbReference type="EMBL" id="GG745369">
    <property type="protein sequence ID" value="KNE71042.1"/>
    <property type="molecule type" value="Genomic_DNA"/>
</dbReference>
<evidence type="ECO:0000313" key="3">
    <source>
        <dbReference type="EMBL" id="KNE71042.1"/>
    </source>
</evidence>
<evidence type="ECO:0000256" key="2">
    <source>
        <dbReference type="SAM" id="Phobius"/>
    </source>
</evidence>
<name>A0A0L0T8H3_ALLM3</name>
<sequence>MASAPAAASPSTATATSSSSSTDATNVDSACTSFPLRGPAQMAAAWRSAPAWGRLPSSDRDAFDRNVLAAPASDQIAVRGCIALVYGAAGASISGPSLVAPVQVNSLVARAAPGPGDDTVAWLCTDGTVVAQVDPPCLMPCTDLLSARDSVSVPNGGWINSNTASRASSIPSDTLAHSYGAVMGCFSASQCSSLSWNVEGTALQRNLCTTASAATNSSTTILQTVPTITAPVLTPHATAAESMAGSSLSVAGWVLALLIAVPVGLIGAGIVGFYLWRRQRRSWKRANENLKLLETMQQVQDSGSSGVWPPPHPYPSTLGGQGTLSRSFVGTITGTIGRGASIEPIPSPRIVQNLPGTDYTDAAEPIPVVRPVPTAAITAAARKPSQRSLASLRRRLAFLDRTGKLGDDVEHQATTTRLGPNVSLAGCAVTLATFGLHAPPSTTRRDDDPQIQAAKDDWSALYLDLSDVAARVVTATPAQRLDELWSVVVDAARQVTPPPATLDRSGVARRGTPPTSVHPVRRHRAVVMHCLALLVRRFVDALVDPRLLSLWQQCAGDANVNEAGPVTTPKPRQLGAFFRVVHAAIRDLDASELRLPQLSELAATSQESLVATLVAAPADDAMSTDTHSNPFVPVCRAAARAFLADWAALRLNPNAALPGRPSGNSTAAVRPTTPPVDWSATLLAIAQRWFRLKAHTPFGAVVVPQPGATVHPAVMLDECLDRDERPGAGLVAFSVFPALVDVGSGSVLAKARVWVVPESVRVDG</sequence>
<reference evidence="4" key="2">
    <citation type="submission" date="2009-11" db="EMBL/GenBank/DDBJ databases">
        <title>The Genome Sequence of Allomyces macrogynus strain ATCC 38327.</title>
        <authorList>
            <consortium name="The Broad Institute Genome Sequencing Platform"/>
            <person name="Russ C."/>
            <person name="Cuomo C."/>
            <person name="Shea T."/>
            <person name="Young S.K."/>
            <person name="Zeng Q."/>
            <person name="Koehrsen M."/>
            <person name="Haas B."/>
            <person name="Borodovsky M."/>
            <person name="Guigo R."/>
            <person name="Alvarado L."/>
            <person name="Berlin A."/>
            <person name="Borenstein D."/>
            <person name="Chen Z."/>
            <person name="Engels R."/>
            <person name="Freedman E."/>
            <person name="Gellesch M."/>
            <person name="Goldberg J."/>
            <person name="Griggs A."/>
            <person name="Gujja S."/>
            <person name="Heiman D."/>
            <person name="Hepburn T."/>
            <person name="Howarth C."/>
            <person name="Jen D."/>
            <person name="Larson L."/>
            <person name="Lewis B."/>
            <person name="Mehta T."/>
            <person name="Park D."/>
            <person name="Pearson M."/>
            <person name="Roberts A."/>
            <person name="Saif S."/>
            <person name="Shenoy N."/>
            <person name="Sisk P."/>
            <person name="Stolte C."/>
            <person name="Sykes S."/>
            <person name="Walk T."/>
            <person name="White J."/>
            <person name="Yandava C."/>
            <person name="Burger G."/>
            <person name="Gray M.W."/>
            <person name="Holland P.W.H."/>
            <person name="King N."/>
            <person name="Lang F.B.F."/>
            <person name="Roger A.J."/>
            <person name="Ruiz-Trillo I."/>
            <person name="Lander E."/>
            <person name="Nusbaum C."/>
        </authorList>
    </citation>
    <scope>NUCLEOTIDE SEQUENCE [LARGE SCALE GENOMIC DNA]</scope>
    <source>
        <strain evidence="4">ATCC 38327</strain>
    </source>
</reference>
<evidence type="ECO:0000256" key="1">
    <source>
        <dbReference type="SAM" id="MobiDB-lite"/>
    </source>
</evidence>
<dbReference type="AlphaFoldDB" id="A0A0L0T8H3"/>
<proteinExistence type="predicted"/>
<organism evidence="3 4">
    <name type="scientific">Allomyces macrogynus (strain ATCC 38327)</name>
    <name type="common">Allomyces javanicus var. macrogynus</name>
    <dbReference type="NCBI Taxonomy" id="578462"/>
    <lineage>
        <taxon>Eukaryota</taxon>
        <taxon>Fungi</taxon>
        <taxon>Fungi incertae sedis</taxon>
        <taxon>Blastocladiomycota</taxon>
        <taxon>Blastocladiomycetes</taxon>
        <taxon>Blastocladiales</taxon>
        <taxon>Blastocladiaceae</taxon>
        <taxon>Allomyces</taxon>
    </lineage>
</organism>
<keyword evidence="2" id="KW-1133">Transmembrane helix</keyword>
<keyword evidence="2" id="KW-0472">Membrane</keyword>
<evidence type="ECO:0000313" key="4">
    <source>
        <dbReference type="Proteomes" id="UP000054350"/>
    </source>
</evidence>
<dbReference type="Proteomes" id="UP000054350">
    <property type="component" value="Unassembled WGS sequence"/>
</dbReference>
<feature type="region of interest" description="Disordered" evidence="1">
    <location>
        <begin position="1"/>
        <end position="26"/>
    </location>
</feature>
<feature type="compositionally biased region" description="Low complexity" evidence="1">
    <location>
        <begin position="1"/>
        <end position="25"/>
    </location>
</feature>
<feature type="transmembrane region" description="Helical" evidence="2">
    <location>
        <begin position="250"/>
        <end position="276"/>
    </location>
</feature>